<evidence type="ECO:0000256" key="1">
    <source>
        <dbReference type="ARBA" id="ARBA00004123"/>
    </source>
</evidence>
<keyword evidence="3" id="KW-0479">Metal-binding</keyword>
<keyword evidence="9" id="KW-0539">Nucleus</keyword>
<dbReference type="PROSITE" id="PS00028">
    <property type="entry name" value="ZINC_FINGER_C2H2_1"/>
    <property type="match status" value="1"/>
</dbReference>
<accession>A0ABM4CGY8</accession>
<dbReference type="Proteomes" id="UP001652625">
    <property type="component" value="Chromosome 09"/>
</dbReference>
<dbReference type="GeneID" id="100200083"/>
<evidence type="ECO:0000256" key="6">
    <source>
        <dbReference type="ARBA" id="ARBA00022833"/>
    </source>
</evidence>
<dbReference type="CDD" id="cd15530">
    <property type="entry name" value="PHD2_d4"/>
    <property type="match status" value="1"/>
</dbReference>
<dbReference type="CDD" id="cd15619">
    <property type="entry name" value="PHD1_d4"/>
    <property type="match status" value="1"/>
</dbReference>
<dbReference type="Gene3D" id="3.30.40.10">
    <property type="entry name" value="Zinc/RING finger domain, C3HC4 (zinc finger)"/>
    <property type="match status" value="1"/>
</dbReference>
<evidence type="ECO:0000256" key="8">
    <source>
        <dbReference type="ARBA" id="ARBA00023163"/>
    </source>
</evidence>
<dbReference type="InterPro" id="IPR025750">
    <property type="entry name" value="DPF1-3_N"/>
</dbReference>
<keyword evidence="8" id="KW-0804">Transcription</keyword>
<gene>
    <name evidence="14" type="primary">LOC100200083</name>
</gene>
<keyword evidence="6" id="KW-0862">Zinc</keyword>
<dbReference type="PROSITE" id="PS50016">
    <property type="entry name" value="ZF_PHD_2"/>
    <property type="match status" value="2"/>
</dbReference>
<evidence type="ECO:0000259" key="11">
    <source>
        <dbReference type="PROSITE" id="PS50016"/>
    </source>
</evidence>
<evidence type="ECO:0000256" key="5">
    <source>
        <dbReference type="ARBA" id="ARBA00022771"/>
    </source>
</evidence>
<dbReference type="PANTHER" id="PTHR45888">
    <property type="entry name" value="HL01030P-RELATED"/>
    <property type="match status" value="1"/>
</dbReference>
<dbReference type="RefSeq" id="XP_065660975.1">
    <property type="nucleotide sequence ID" value="XM_065804903.1"/>
</dbReference>
<keyword evidence="7" id="KW-0805">Transcription regulation</keyword>
<dbReference type="InterPro" id="IPR011011">
    <property type="entry name" value="Znf_FYVE_PHD"/>
</dbReference>
<dbReference type="InterPro" id="IPR019787">
    <property type="entry name" value="Znf_PHD-finger"/>
</dbReference>
<comment type="similarity">
    <text evidence="2">Belongs to the requiem/DPF family.</text>
</comment>
<evidence type="ECO:0000256" key="7">
    <source>
        <dbReference type="ARBA" id="ARBA00023015"/>
    </source>
</evidence>
<evidence type="ECO:0000256" key="4">
    <source>
        <dbReference type="ARBA" id="ARBA00022737"/>
    </source>
</evidence>
<evidence type="ECO:0000313" key="13">
    <source>
        <dbReference type="Proteomes" id="UP001652625"/>
    </source>
</evidence>
<evidence type="ECO:0000256" key="9">
    <source>
        <dbReference type="ARBA" id="ARBA00023242"/>
    </source>
</evidence>
<name>A0ABM4CGY8_HYDVU</name>
<dbReference type="SUPFAM" id="SSF57903">
    <property type="entry name" value="FYVE/PHD zinc finger"/>
    <property type="match status" value="2"/>
</dbReference>
<feature type="domain" description="PHD-type" evidence="11">
    <location>
        <begin position="315"/>
        <end position="365"/>
    </location>
</feature>
<dbReference type="PANTHER" id="PTHR45888:SF5">
    <property type="entry name" value="D4, ISOFORM A"/>
    <property type="match status" value="1"/>
</dbReference>
<dbReference type="SMART" id="SM00249">
    <property type="entry name" value="PHD"/>
    <property type="match status" value="2"/>
</dbReference>
<comment type="subcellular location">
    <subcellularLocation>
        <location evidence="1">Nucleus</location>
    </subcellularLocation>
</comment>
<reference evidence="14" key="1">
    <citation type="submission" date="2025-08" db="UniProtKB">
        <authorList>
            <consortium name="RefSeq"/>
        </authorList>
    </citation>
    <scope>IDENTIFICATION</scope>
</reference>
<evidence type="ECO:0000256" key="10">
    <source>
        <dbReference type="PROSITE-ProRule" id="PRU00042"/>
    </source>
</evidence>
<dbReference type="InterPro" id="IPR013087">
    <property type="entry name" value="Znf_C2H2_type"/>
</dbReference>
<evidence type="ECO:0000256" key="3">
    <source>
        <dbReference type="ARBA" id="ARBA00022723"/>
    </source>
</evidence>
<sequence>MNFIGSNELPYKEAMDQVHAYNSKLLLERRLRMPYIDSQTGLAQQDCHLWVSRVQRCAPLREGQVYSYPSRRWRVRRRPDFTGSSKPMEKPKPIESIEHHDFEKIFGDDSNSFSREAFHVPSTPVSTLNLSNIDQEYYGDEAFDSEFDSDDEFVRKKKRKNKLKGKKNALAMKLAEKVPILTKDEISRLVGEERKRPYGCQICSKRYKNQQGLRYHYEHFNHEVEDFNTNDTVIETIVDQPPNDHVSGAKRQKGMPPSLYCDFCLGNIDENKKSGSSEELISCSDCGRSGHPSCLQFDDNLATQVKKYKWQCIECKCCCLCGTSDNDDQLLFCDDCDRGYHMYCLVPAISEPPEGSWQCQLCEARVKGDDVRKVAVLPEHMDSR</sequence>
<keyword evidence="13" id="KW-1185">Reference proteome</keyword>
<evidence type="ECO:0000256" key="2">
    <source>
        <dbReference type="ARBA" id="ARBA00010539"/>
    </source>
</evidence>
<dbReference type="InterPro" id="IPR001965">
    <property type="entry name" value="Znf_PHD"/>
</dbReference>
<dbReference type="PROSITE" id="PS50157">
    <property type="entry name" value="ZINC_FINGER_C2H2_2"/>
    <property type="match status" value="1"/>
</dbReference>
<evidence type="ECO:0000313" key="14">
    <source>
        <dbReference type="RefSeq" id="XP_065660975.1"/>
    </source>
</evidence>
<dbReference type="InterPro" id="IPR013083">
    <property type="entry name" value="Znf_RING/FYVE/PHD"/>
</dbReference>
<keyword evidence="4" id="KW-0677">Repeat</keyword>
<proteinExistence type="inferred from homology"/>
<dbReference type="Pfam" id="PF14051">
    <property type="entry name" value="DPF1-3_N"/>
    <property type="match status" value="1"/>
</dbReference>
<evidence type="ECO:0000259" key="12">
    <source>
        <dbReference type="PROSITE" id="PS50157"/>
    </source>
</evidence>
<dbReference type="Pfam" id="PF00628">
    <property type="entry name" value="PHD"/>
    <property type="match status" value="2"/>
</dbReference>
<feature type="domain" description="C2H2-type" evidence="12">
    <location>
        <begin position="198"/>
        <end position="227"/>
    </location>
</feature>
<feature type="domain" description="PHD-type" evidence="11">
    <location>
        <begin position="258"/>
        <end position="318"/>
    </location>
</feature>
<organism evidence="13 14">
    <name type="scientific">Hydra vulgaris</name>
    <name type="common">Hydra</name>
    <name type="synonym">Hydra attenuata</name>
    <dbReference type="NCBI Taxonomy" id="6087"/>
    <lineage>
        <taxon>Eukaryota</taxon>
        <taxon>Metazoa</taxon>
        <taxon>Cnidaria</taxon>
        <taxon>Hydrozoa</taxon>
        <taxon>Hydroidolina</taxon>
        <taxon>Anthoathecata</taxon>
        <taxon>Aplanulata</taxon>
        <taxon>Hydridae</taxon>
        <taxon>Hydra</taxon>
    </lineage>
</organism>
<keyword evidence="5 10" id="KW-0863">Zinc-finger</keyword>
<protein>
    <submittedName>
        <fullName evidence="14">Zinc finger protein ubi-d4 B isoform X2</fullName>
    </submittedName>
</protein>